<dbReference type="PROSITE" id="PS50005">
    <property type="entry name" value="TPR"/>
    <property type="match status" value="1"/>
</dbReference>
<dbReference type="InterPro" id="IPR011990">
    <property type="entry name" value="TPR-like_helical_dom_sf"/>
</dbReference>
<dbReference type="Pfam" id="PF12688">
    <property type="entry name" value="TPR_5"/>
    <property type="match status" value="1"/>
</dbReference>
<dbReference type="SMART" id="SM00028">
    <property type="entry name" value="TPR"/>
    <property type="match status" value="2"/>
</dbReference>
<evidence type="ECO:0000313" key="3">
    <source>
        <dbReference type="EMBL" id="SUX33142.1"/>
    </source>
</evidence>
<sequence>MVTSWSILPQNDEVIPIATEGKDMHIALENIQQLRQRGEHEAARRQALELLQHQPQHADLHYLAACIHDNLGLEAEAIPHYQQALELGLSGDTAAEAWLGLGSSHRALGSFDEAETALREGVQRFPEHHALRTFLAMALYNRGQHKEATQSLLALLADGSADNGIRAYRRAIRFYAEDLDRTW</sequence>
<reference evidence="3 4" key="1">
    <citation type="submission" date="2018-06" db="EMBL/GenBank/DDBJ databases">
        <authorList>
            <consortium name="Pathogen Informatics"/>
            <person name="Doyle S."/>
        </authorList>
    </citation>
    <scope>NUCLEOTIDE SEQUENCE [LARGE SCALE GENOMIC DNA]</scope>
    <source>
        <strain evidence="3 4">NCTC8684</strain>
    </source>
</reference>
<feature type="domain" description="Tetratrico peptide repeat group 5" evidence="2">
    <location>
        <begin position="62"/>
        <end position="179"/>
    </location>
</feature>
<dbReference type="InterPro" id="IPR019734">
    <property type="entry name" value="TPR_rpt"/>
</dbReference>
<evidence type="ECO:0000313" key="4">
    <source>
        <dbReference type="Proteomes" id="UP000254029"/>
    </source>
</evidence>
<evidence type="ECO:0000256" key="1">
    <source>
        <dbReference type="PROSITE-ProRule" id="PRU00339"/>
    </source>
</evidence>
<dbReference type="Proteomes" id="UP000254029">
    <property type="component" value="Unassembled WGS sequence"/>
</dbReference>
<dbReference type="Gene3D" id="1.25.40.10">
    <property type="entry name" value="Tetratricopeptide repeat domain"/>
    <property type="match status" value="1"/>
</dbReference>
<evidence type="ECO:0000259" key="2">
    <source>
        <dbReference type="Pfam" id="PF12688"/>
    </source>
</evidence>
<gene>
    <name evidence="3" type="ORF">NCTC8684_02231</name>
</gene>
<organism evidence="3 4">
    <name type="scientific">Chromobacterium violaceum</name>
    <dbReference type="NCBI Taxonomy" id="536"/>
    <lineage>
        <taxon>Bacteria</taxon>
        <taxon>Pseudomonadati</taxon>
        <taxon>Pseudomonadota</taxon>
        <taxon>Betaproteobacteria</taxon>
        <taxon>Neisseriales</taxon>
        <taxon>Chromobacteriaceae</taxon>
        <taxon>Chromobacterium</taxon>
    </lineage>
</organism>
<accession>A0AAX2M9E9</accession>
<comment type="caution">
    <text evidence="3">The sequence shown here is derived from an EMBL/GenBank/DDBJ whole genome shotgun (WGS) entry which is preliminary data.</text>
</comment>
<keyword evidence="1" id="KW-0802">TPR repeat</keyword>
<dbReference type="SUPFAM" id="SSF48452">
    <property type="entry name" value="TPR-like"/>
    <property type="match status" value="1"/>
</dbReference>
<dbReference type="AlphaFoldDB" id="A0AAX2M9E9"/>
<feature type="repeat" description="TPR" evidence="1">
    <location>
        <begin position="95"/>
        <end position="128"/>
    </location>
</feature>
<proteinExistence type="predicted"/>
<protein>
    <submittedName>
        <fullName evidence="3">Flp pilus assembly protein TadD, contains TPR repeats</fullName>
    </submittedName>
</protein>
<dbReference type="InterPro" id="IPR041656">
    <property type="entry name" value="TPR_5"/>
</dbReference>
<dbReference type="EMBL" id="UIGR01000001">
    <property type="protein sequence ID" value="SUX33142.1"/>
    <property type="molecule type" value="Genomic_DNA"/>
</dbReference>
<name>A0AAX2M9E9_CHRVL</name>